<evidence type="ECO:0000256" key="1">
    <source>
        <dbReference type="SAM" id="MobiDB-lite"/>
    </source>
</evidence>
<protein>
    <submittedName>
        <fullName evidence="4">ABC transporter substrate-binding protein</fullName>
    </submittedName>
</protein>
<organism evidence="4 5">
    <name type="scientific">Paenibacillus lignilyticus</name>
    <dbReference type="NCBI Taxonomy" id="1172615"/>
    <lineage>
        <taxon>Bacteria</taxon>
        <taxon>Bacillati</taxon>
        <taxon>Bacillota</taxon>
        <taxon>Bacilli</taxon>
        <taxon>Bacillales</taxon>
        <taxon>Paenibacillaceae</taxon>
        <taxon>Paenibacillus</taxon>
    </lineage>
</organism>
<proteinExistence type="predicted"/>
<comment type="caution">
    <text evidence="4">The sequence shown here is derived from an EMBL/GenBank/DDBJ whole genome shotgun (WGS) entry which is preliminary data.</text>
</comment>
<dbReference type="InterPro" id="IPR050490">
    <property type="entry name" value="Bact_solute-bd_prot1"/>
</dbReference>
<dbReference type="SUPFAM" id="SSF53850">
    <property type="entry name" value="Periplasmic binding protein-like II"/>
    <property type="match status" value="1"/>
</dbReference>
<evidence type="ECO:0000313" key="5">
    <source>
        <dbReference type="Proteomes" id="UP000673394"/>
    </source>
</evidence>
<feature type="domain" description="DUF3502" evidence="3">
    <location>
        <begin position="457"/>
        <end position="522"/>
    </location>
</feature>
<dbReference type="InterPro" id="IPR022627">
    <property type="entry name" value="DUF3502"/>
</dbReference>
<name>A0ABS5C8L5_9BACL</name>
<dbReference type="PANTHER" id="PTHR43649:SF17">
    <property type="entry name" value="ABC TRANSPORTER SOLUTE BINDING PROTEIN-SUGAR TRANSPORT"/>
    <property type="match status" value="1"/>
</dbReference>
<feature type="region of interest" description="Disordered" evidence="1">
    <location>
        <begin position="30"/>
        <end position="65"/>
    </location>
</feature>
<dbReference type="PANTHER" id="PTHR43649">
    <property type="entry name" value="ARABINOSE-BINDING PROTEIN-RELATED"/>
    <property type="match status" value="1"/>
</dbReference>
<evidence type="ECO:0000256" key="2">
    <source>
        <dbReference type="SAM" id="SignalP"/>
    </source>
</evidence>
<evidence type="ECO:0000313" key="4">
    <source>
        <dbReference type="EMBL" id="MBP3962332.1"/>
    </source>
</evidence>
<accession>A0ABS5C8L5</accession>
<dbReference type="Pfam" id="PF12010">
    <property type="entry name" value="DUF3502"/>
    <property type="match status" value="1"/>
</dbReference>
<gene>
    <name evidence="4" type="ORF">I8J30_06365</name>
</gene>
<dbReference type="EMBL" id="JAGKSP010000002">
    <property type="protein sequence ID" value="MBP3962332.1"/>
    <property type="molecule type" value="Genomic_DNA"/>
</dbReference>
<dbReference type="Gene3D" id="3.40.190.10">
    <property type="entry name" value="Periplasmic binding protein-like II"/>
    <property type="match status" value="2"/>
</dbReference>
<keyword evidence="2" id="KW-0732">Signal</keyword>
<evidence type="ECO:0000259" key="3">
    <source>
        <dbReference type="Pfam" id="PF12010"/>
    </source>
</evidence>
<keyword evidence="5" id="KW-1185">Reference proteome</keyword>
<feature type="signal peptide" evidence="2">
    <location>
        <begin position="1"/>
        <end position="23"/>
    </location>
</feature>
<reference evidence="4 5" key="1">
    <citation type="submission" date="2021-04" db="EMBL/GenBank/DDBJ databases">
        <title>Paenibacillus sp. DLE-14 whole genome sequence.</title>
        <authorList>
            <person name="Ham Y.J."/>
        </authorList>
    </citation>
    <scope>NUCLEOTIDE SEQUENCE [LARGE SCALE GENOMIC DNA]</scope>
    <source>
        <strain evidence="4 5">DLE-14</strain>
    </source>
</reference>
<dbReference type="Proteomes" id="UP000673394">
    <property type="component" value="Unassembled WGS sequence"/>
</dbReference>
<feature type="chain" id="PRO_5046427469" evidence="2">
    <location>
        <begin position="24"/>
        <end position="528"/>
    </location>
</feature>
<dbReference type="PROSITE" id="PS51257">
    <property type="entry name" value="PROKAR_LIPOPROTEIN"/>
    <property type="match status" value="1"/>
</dbReference>
<feature type="compositionally biased region" description="Low complexity" evidence="1">
    <location>
        <begin position="30"/>
        <end position="61"/>
    </location>
</feature>
<sequence>MKMKSSSTVLKWCLLLLCFSIIAACSSNNNGNNKNTNAAENTAATDTTNTTTEPAANNTAEEPAKEELPEVKLTFYYPSNPPGPDQQAVNDEINKYLKEKINATVDLKPLSFDEYDPKLNTIMAAGEEFDVAWGSKYWLLSYQANIDKGALLELTDDMISKYAPEARANIPDKFWPDMKANDGKVYGFPVYQVAAKTKSLVIQKRFADKYNLDVSTIHTYKDIEPFLKQIKEGEPDVIPFGMGMNSWGIYTSPDWVGTDGLAVSYKKDDANYSILTGEEQINTKKEYYETMHRWYKAGYINEDAPILKNFGDLEKKGNVAVGIEFTTKPGGEIDEMNNNGGNEVIYAPISDSYFTGIASAMQVISKTSKNPERALMFINLLNTDKYLYNLICYGIEGKHYTKKDGDYIEPIKDSGYAPNVDWVFGNQFNAYLKAPQTPDVWQKTIDLNNSAMVAASYGFSVNQDPIKSELANTNAVNNEFATALETGAVDPAEIMPKYIEKLKAAGQEKIDQEIQKQWDEFLVKQGLK</sequence>